<dbReference type="EMBL" id="JAEFBJ010000001">
    <property type="protein sequence ID" value="KAG7656996.1"/>
    <property type="molecule type" value="Genomic_DNA"/>
</dbReference>
<proteinExistence type="inferred from homology"/>
<evidence type="ECO:0000256" key="3">
    <source>
        <dbReference type="ARBA" id="ARBA00017959"/>
    </source>
</evidence>
<keyword evidence="13" id="KW-1185">Reference proteome</keyword>
<accession>A0A8T2HC65</accession>
<keyword evidence="10" id="KW-0030">Aminoacyl-tRNA synthetase</keyword>
<evidence type="ECO:0000256" key="8">
    <source>
        <dbReference type="ARBA" id="ARBA00022884"/>
    </source>
</evidence>
<dbReference type="GO" id="GO:0004813">
    <property type="term" value="F:alanine-tRNA ligase activity"/>
    <property type="evidence" value="ECO:0007669"/>
    <property type="project" value="UniProtKB-EC"/>
</dbReference>
<dbReference type="EC" id="6.1.1.7" evidence="2"/>
<dbReference type="Proteomes" id="UP000694251">
    <property type="component" value="Chromosome 1"/>
</dbReference>
<gene>
    <name evidence="12" type="ORF">ISN44_As01g040860</name>
</gene>
<dbReference type="OrthoDB" id="1678852at2759"/>
<evidence type="ECO:0000256" key="9">
    <source>
        <dbReference type="ARBA" id="ARBA00022917"/>
    </source>
</evidence>
<keyword evidence="9" id="KW-0648">Protein biosynthesis</keyword>
<evidence type="ECO:0000256" key="5">
    <source>
        <dbReference type="ARBA" id="ARBA00022598"/>
    </source>
</evidence>
<sequence length="172" mass="18451">MFNSFGVLVESMDDTDADSLKSAAEHLISTLVDPVSVVLGSSPEKDKVSLVAAFSPGIVSLGVQVGKFIAPIAKLCGGGGGGKKARKSLKCLRESSGRSRGNSIRKARVKHNFKSELHVQREGRAQSLILDKTMFRFALLIERRPNGFGRITKHDRALTVLGYVTGVTDAVI</sequence>
<dbReference type="AlphaFoldDB" id="A0A8T2HC65"/>
<evidence type="ECO:0000256" key="7">
    <source>
        <dbReference type="ARBA" id="ARBA00022840"/>
    </source>
</evidence>
<name>A0A8T2HC65_ARASU</name>
<dbReference type="Pfam" id="PF02272">
    <property type="entry name" value="DHHA1"/>
    <property type="match status" value="1"/>
</dbReference>
<dbReference type="InterPro" id="IPR003156">
    <property type="entry name" value="DHHA1_dom"/>
</dbReference>
<evidence type="ECO:0000256" key="6">
    <source>
        <dbReference type="ARBA" id="ARBA00022741"/>
    </source>
</evidence>
<protein>
    <recommendedName>
        <fullName evidence="3">Alanine--tRNA ligase</fullName>
        <ecNumber evidence="2">6.1.1.7</ecNumber>
    </recommendedName>
</protein>
<organism evidence="12 13">
    <name type="scientific">Arabidopsis suecica</name>
    <name type="common">Swedish thale-cress</name>
    <name type="synonym">Cardaminopsis suecica</name>
    <dbReference type="NCBI Taxonomy" id="45249"/>
    <lineage>
        <taxon>Eukaryota</taxon>
        <taxon>Viridiplantae</taxon>
        <taxon>Streptophyta</taxon>
        <taxon>Embryophyta</taxon>
        <taxon>Tracheophyta</taxon>
        <taxon>Spermatophyta</taxon>
        <taxon>Magnoliopsida</taxon>
        <taxon>eudicotyledons</taxon>
        <taxon>Gunneridae</taxon>
        <taxon>Pentapetalae</taxon>
        <taxon>rosids</taxon>
        <taxon>malvids</taxon>
        <taxon>Brassicales</taxon>
        <taxon>Brassicaceae</taxon>
        <taxon>Camelineae</taxon>
        <taxon>Arabidopsis</taxon>
    </lineage>
</organism>
<evidence type="ECO:0000256" key="10">
    <source>
        <dbReference type="ARBA" id="ARBA00023146"/>
    </source>
</evidence>
<reference evidence="12 13" key="1">
    <citation type="submission" date="2020-12" db="EMBL/GenBank/DDBJ databases">
        <title>Concerted genomic and epigenomic changes stabilize Arabidopsis allopolyploids.</title>
        <authorList>
            <person name="Chen Z."/>
        </authorList>
    </citation>
    <scope>NUCLEOTIDE SEQUENCE [LARGE SCALE GENOMIC DNA]</scope>
    <source>
        <strain evidence="12">As9502</strain>
        <tissue evidence="12">Leaf</tissue>
    </source>
</reference>
<feature type="domain" description="DHHA1" evidence="11">
    <location>
        <begin position="6"/>
        <end position="84"/>
    </location>
</feature>
<evidence type="ECO:0000313" key="13">
    <source>
        <dbReference type="Proteomes" id="UP000694251"/>
    </source>
</evidence>
<evidence type="ECO:0000313" key="12">
    <source>
        <dbReference type="EMBL" id="KAG7656996.1"/>
    </source>
</evidence>
<keyword evidence="6" id="KW-0547">Nucleotide-binding</keyword>
<keyword evidence="7" id="KW-0067">ATP-binding</keyword>
<evidence type="ECO:0000256" key="4">
    <source>
        <dbReference type="ARBA" id="ARBA00022555"/>
    </source>
</evidence>
<dbReference type="GO" id="GO:0005524">
    <property type="term" value="F:ATP binding"/>
    <property type="evidence" value="ECO:0007669"/>
    <property type="project" value="UniProtKB-KW"/>
</dbReference>
<dbReference type="GO" id="GO:0006412">
    <property type="term" value="P:translation"/>
    <property type="evidence" value="ECO:0007669"/>
    <property type="project" value="UniProtKB-KW"/>
</dbReference>
<dbReference type="FunFam" id="3.10.310.40:FF:000001">
    <property type="entry name" value="Alanine--tRNA ligase"/>
    <property type="match status" value="1"/>
</dbReference>
<keyword evidence="4" id="KW-0820">tRNA-binding</keyword>
<evidence type="ECO:0000256" key="2">
    <source>
        <dbReference type="ARBA" id="ARBA00013168"/>
    </source>
</evidence>
<evidence type="ECO:0000259" key="11">
    <source>
        <dbReference type="Pfam" id="PF02272"/>
    </source>
</evidence>
<comment type="caution">
    <text evidence="12">The sequence shown here is derived from an EMBL/GenBank/DDBJ whole genome shotgun (WGS) entry which is preliminary data.</text>
</comment>
<evidence type="ECO:0000256" key="1">
    <source>
        <dbReference type="ARBA" id="ARBA00008226"/>
    </source>
</evidence>
<keyword evidence="5" id="KW-0436">Ligase</keyword>
<dbReference type="GO" id="GO:0000049">
    <property type="term" value="F:tRNA binding"/>
    <property type="evidence" value="ECO:0007669"/>
    <property type="project" value="UniProtKB-KW"/>
</dbReference>
<keyword evidence="8" id="KW-0694">RNA-binding</keyword>
<comment type="similarity">
    <text evidence="1">Belongs to the class-II aminoacyl-tRNA synthetase family.</text>
</comment>